<reference evidence="2 3" key="1">
    <citation type="submission" date="2020-09" db="EMBL/GenBank/DDBJ databases">
        <authorList>
            <person name="Ashkenazy H."/>
        </authorList>
    </citation>
    <scope>NUCLEOTIDE SEQUENCE [LARGE SCALE GENOMIC DNA]</scope>
    <source>
        <strain evidence="3">cv. Cdm-0</strain>
    </source>
</reference>
<evidence type="ECO:0000313" key="2">
    <source>
        <dbReference type="EMBL" id="CAD5334255.1"/>
    </source>
</evidence>
<gene>
    <name evidence="2" type="ORF">AT9943_LOCUS21570</name>
</gene>
<feature type="region of interest" description="Disordered" evidence="1">
    <location>
        <begin position="1"/>
        <end position="68"/>
    </location>
</feature>
<organism evidence="2 3">
    <name type="scientific">Arabidopsis thaliana</name>
    <name type="common">Mouse-ear cress</name>
    <dbReference type="NCBI Taxonomy" id="3702"/>
    <lineage>
        <taxon>Eukaryota</taxon>
        <taxon>Viridiplantae</taxon>
        <taxon>Streptophyta</taxon>
        <taxon>Embryophyta</taxon>
        <taxon>Tracheophyta</taxon>
        <taxon>Spermatophyta</taxon>
        <taxon>Magnoliopsida</taxon>
        <taxon>eudicotyledons</taxon>
        <taxon>Gunneridae</taxon>
        <taxon>Pentapetalae</taxon>
        <taxon>rosids</taxon>
        <taxon>malvids</taxon>
        <taxon>Brassicales</taxon>
        <taxon>Brassicaceae</taxon>
        <taxon>Camelineae</taxon>
        <taxon>Arabidopsis</taxon>
    </lineage>
</organism>
<feature type="compositionally biased region" description="Basic and acidic residues" evidence="1">
    <location>
        <begin position="53"/>
        <end position="66"/>
    </location>
</feature>
<dbReference type="AlphaFoldDB" id="A0A7G2FEK4"/>
<proteinExistence type="predicted"/>
<accession>A0A7G2FEK4</accession>
<dbReference type="EMBL" id="LR881470">
    <property type="protein sequence ID" value="CAD5334255.1"/>
    <property type="molecule type" value="Genomic_DNA"/>
</dbReference>
<sequence length="147" mass="15693">MASTRKPSCHGAEVEAQKRSSSNSSTKSARAETFEPMQLQRSVTNPRAVGIPESKRLPESFRKRSSDPAVCKPDFSSLSTVLEHVDSLTIDEKKTSGFGSVKTSSASAKMSDGAVSVAEAPSSQKTAAGLVLNAQKGSDNYLEFDFF</sequence>
<evidence type="ECO:0000313" key="3">
    <source>
        <dbReference type="Proteomes" id="UP000516314"/>
    </source>
</evidence>
<evidence type="ECO:0000256" key="1">
    <source>
        <dbReference type="SAM" id="MobiDB-lite"/>
    </source>
</evidence>
<name>A0A7G2FEK4_ARATH</name>
<dbReference type="Proteomes" id="UP000516314">
    <property type="component" value="Chromosome 5"/>
</dbReference>
<protein>
    <submittedName>
        <fullName evidence="2">(thale cress) hypothetical protein</fullName>
    </submittedName>
</protein>